<name>A0A562VDY8_9ACTN</name>
<evidence type="ECO:0000313" key="2">
    <source>
        <dbReference type="Proteomes" id="UP000321617"/>
    </source>
</evidence>
<organism evidence="1 2">
    <name type="scientific">Stackebrandtia albiflava</name>
    <dbReference type="NCBI Taxonomy" id="406432"/>
    <lineage>
        <taxon>Bacteria</taxon>
        <taxon>Bacillati</taxon>
        <taxon>Actinomycetota</taxon>
        <taxon>Actinomycetes</taxon>
        <taxon>Glycomycetales</taxon>
        <taxon>Glycomycetaceae</taxon>
        <taxon>Stackebrandtia</taxon>
    </lineage>
</organism>
<proteinExistence type="predicted"/>
<sequence length="167" mass="19191">MISFKFTVPDVDTTRHRTWSKFGGVEPVEEVSEWLLRYDFFVAEVSLIIDGVTIFRTVEPLLDIVHSAIGVAGRMRRGKDITITFTEHPLEIRFTVDVEKVHVAPSYGVDWGRGTEYRRRVAVEMLDFAQSALDRIHESFPNAGRNPYIDSLKLFLTRERRESSGSE</sequence>
<dbReference type="Proteomes" id="UP000321617">
    <property type="component" value="Unassembled WGS sequence"/>
</dbReference>
<dbReference type="EMBL" id="VLLL01000005">
    <property type="protein sequence ID" value="TWJ16075.1"/>
    <property type="molecule type" value="Genomic_DNA"/>
</dbReference>
<dbReference type="AlphaFoldDB" id="A0A562VDY8"/>
<evidence type="ECO:0000313" key="1">
    <source>
        <dbReference type="EMBL" id="TWJ16075.1"/>
    </source>
</evidence>
<comment type="caution">
    <text evidence="1">The sequence shown here is derived from an EMBL/GenBank/DDBJ whole genome shotgun (WGS) entry which is preliminary data.</text>
</comment>
<accession>A0A562VDY8</accession>
<gene>
    <name evidence="1" type="ORF">LX16_1797</name>
</gene>
<reference evidence="1 2" key="1">
    <citation type="journal article" date="2013" name="Stand. Genomic Sci.">
        <title>Genomic Encyclopedia of Type Strains, Phase I: The one thousand microbial genomes (KMG-I) project.</title>
        <authorList>
            <person name="Kyrpides N.C."/>
            <person name="Woyke T."/>
            <person name="Eisen J.A."/>
            <person name="Garrity G."/>
            <person name="Lilburn T.G."/>
            <person name="Beck B.J."/>
            <person name="Whitman W.B."/>
            <person name="Hugenholtz P."/>
            <person name="Klenk H.P."/>
        </authorList>
    </citation>
    <scope>NUCLEOTIDE SEQUENCE [LARGE SCALE GENOMIC DNA]</scope>
    <source>
        <strain evidence="1 2">DSM 45044</strain>
    </source>
</reference>
<dbReference type="OrthoDB" id="3534729at2"/>
<dbReference type="RefSeq" id="WP_147135854.1">
    <property type="nucleotide sequence ID" value="NZ_BAABIJ010000001.1"/>
</dbReference>
<keyword evidence="2" id="KW-1185">Reference proteome</keyword>
<protein>
    <submittedName>
        <fullName evidence="1">Uncharacterized protein</fullName>
    </submittedName>
</protein>